<dbReference type="GO" id="GO:0000731">
    <property type="term" value="P:DNA synthesis involved in DNA repair"/>
    <property type="evidence" value="ECO:0007669"/>
    <property type="project" value="TreeGrafter"/>
</dbReference>
<proteinExistence type="predicted"/>
<reference evidence="2" key="2">
    <citation type="submission" date="2015-03" db="EMBL/GenBank/DDBJ databases">
        <authorList>
            <person name="Deng P."/>
            <person name="Lu S."/>
        </authorList>
    </citation>
    <scope>NUCLEOTIDE SEQUENCE [LARGE SCALE GENOMIC DNA]</scope>
    <source>
        <strain evidence="2">UFB2</strain>
    </source>
</reference>
<dbReference type="EMBL" id="CP011020">
    <property type="protein sequence ID" value="AKJ98758.1"/>
    <property type="molecule type" value="Genomic_DNA"/>
</dbReference>
<dbReference type="GO" id="GO:0006302">
    <property type="term" value="P:double-strand break repair"/>
    <property type="evidence" value="ECO:0007669"/>
    <property type="project" value="TreeGrafter"/>
</dbReference>
<dbReference type="PANTHER" id="PTHR32182:SF22">
    <property type="entry name" value="ATP-DEPENDENT ENDONUCLEASE, OLD FAMILY-RELATED"/>
    <property type="match status" value="1"/>
</dbReference>
<dbReference type="Gene3D" id="3.40.50.300">
    <property type="entry name" value="P-loop containing nucleotide triphosphate hydrolases"/>
    <property type="match status" value="2"/>
</dbReference>
<dbReference type="InterPro" id="IPR027417">
    <property type="entry name" value="P-loop_NTPase"/>
</dbReference>
<gene>
    <name evidence="1" type="ORF">VM99_12045</name>
</gene>
<evidence type="ECO:0000313" key="2">
    <source>
        <dbReference type="Proteomes" id="UP000035212"/>
    </source>
</evidence>
<evidence type="ECO:0000313" key="1">
    <source>
        <dbReference type="EMBL" id="AKJ98758.1"/>
    </source>
</evidence>
<dbReference type="PATRIC" id="fig|587753.11.peg.2459"/>
<name>A0A0G3GCB1_9PSED</name>
<dbReference type="SUPFAM" id="SSF52540">
    <property type="entry name" value="P-loop containing nucleoside triphosphate hydrolases"/>
    <property type="match status" value="1"/>
</dbReference>
<reference evidence="1 2" key="1">
    <citation type="journal article" date="2015" name="Stand. Genomic Sci.">
        <title>Complete genome of Pseudomonas chlororaphis strain UFB2, a soil bacterium with antibacterial activity against bacterial canker pathogen of tomato.</title>
        <authorList>
            <person name="Deng P."/>
            <person name="Wang X."/>
            <person name="Baird S.M."/>
            <person name="Lu S.E."/>
        </authorList>
    </citation>
    <scope>NUCLEOTIDE SEQUENCE [LARGE SCALE GENOMIC DNA]</scope>
    <source>
        <strain evidence="1 2">UFB2</strain>
    </source>
</reference>
<organism evidence="1 2">
    <name type="scientific">Pseudomonas chlororaphis</name>
    <dbReference type="NCBI Taxonomy" id="587753"/>
    <lineage>
        <taxon>Bacteria</taxon>
        <taxon>Pseudomonadati</taxon>
        <taxon>Pseudomonadota</taxon>
        <taxon>Gammaproteobacteria</taxon>
        <taxon>Pseudomonadales</taxon>
        <taxon>Pseudomonadaceae</taxon>
        <taxon>Pseudomonas</taxon>
    </lineage>
</organism>
<dbReference type="AlphaFoldDB" id="A0A0G3GCB1"/>
<protein>
    <recommendedName>
        <fullName evidence="3">RecF/RecN/SMC N-terminal domain-containing protein</fullName>
    </recommendedName>
</protein>
<dbReference type="Proteomes" id="UP000035212">
    <property type="component" value="Chromosome"/>
</dbReference>
<sequence>MTKIEIEPVLADDFETWLNARPKWLQTAARMLIDSKRQLTQDEIKTLARLCKLEAKDEADQGFLTVTPGTLSHVANRPQLRIEEILDVHGLNAIKAGANLPFGKSNLSVIYGQNGTGKSGFARLLKEICGSRSKDEIRSNVFDPAPTPCRAHFKVSIDGKPADVHWDIPSGPHKALRHAQVFDSKAAQQYMGRTEACYEPSRMKFVSALIATADAVSAELAGEKASLSKALPAIPEILNHTAETKWLQGLKSTTTPASIDKECLYTDQLDRERIESEALLAEKDIAGRLLAINKEKTTLKSIETAMSTLQLGLNDATAGELENLKNTAVKARSTCEEAAAAIFGKAELEGVGSATWQKMWEQARAYSTGTAYVETAFPNVSANSRCVLCHQSLSEGAKARLAGFEKFVTDGLETTAKTAENSFVDRKKRLPTLPGQADWIVHMSTLGFEEADGITWLGLLKTRLDQIALGSPVGTLQPFDWSSINEAAKTKSAYLIEEEVSLSALLKDEHRQTMQSRLQQLQAKQWLSQNKASISAERARLIAVAAIDKASRSAATNSLTTKKNELAKTELDAGYQARFLQELKLLGGHRLPIAPQSKSGGKGKITFGLNLVGANGSHGLDYILSEGETRIAALAAFLADTTGSNQLAPFIFDDPISSLDQDFEEKVVERLVSLSQTRQVIIFTHRLSLVALVDAVTEKWNKMPGMPSVKPTLTSLRRMDKVAGIVATASARDLKPESAVRGLIDNTITRLKKHQERAEVDAYETLGKSACSDFRVIVEKTIEYILLADVVGRFRRAINTQGKLHKVAKVTNEDCVFIDDLMTRYSVFEHAQSDEKPSSALELDVFEADVTALQRWITDFGSRAS</sequence>
<dbReference type="PANTHER" id="PTHR32182">
    <property type="entry name" value="DNA REPLICATION AND REPAIR PROTEIN RECF"/>
    <property type="match status" value="1"/>
</dbReference>
<accession>A0A0G3GCB1</accession>
<evidence type="ECO:0008006" key="3">
    <source>
        <dbReference type="Google" id="ProtNLM"/>
    </source>
</evidence>